<feature type="compositionally biased region" description="Low complexity" evidence="1">
    <location>
        <begin position="112"/>
        <end position="123"/>
    </location>
</feature>
<dbReference type="EMBL" id="CP022685">
    <property type="protein sequence ID" value="ATL27793.1"/>
    <property type="molecule type" value="Genomic_DNA"/>
</dbReference>
<accession>A0A291Q8J6</accession>
<sequence>MPGDDKADGRDVDALMLALTDDPVPADALSDPDFAAEHAAAVADVTLLRERLGAVGDALAAAPTPPVVPVRAPRSAARHRLTVGLGTVAATVAALVIGGLGWLAVDAGQSTSGDSDAGKGAASDSKDGAGGGSADLTPEGFVACSRLIVEGTVTAVDPVPGGVQDRVTVDVRRYLKPESGPRTITFPMNHDVDPRLEKGDDVLVTIPKDAAEPDNWAKDRKDRDRLRAMVIEALPRSATIPCAGRARTSPSGD</sequence>
<feature type="region of interest" description="Disordered" evidence="1">
    <location>
        <begin position="110"/>
        <end position="135"/>
    </location>
</feature>
<dbReference type="RefSeq" id="WP_234362723.1">
    <property type="nucleotide sequence ID" value="NZ_CP022685.1"/>
</dbReference>
<dbReference type="Proteomes" id="UP000221011">
    <property type="component" value="Chromosome"/>
</dbReference>
<keyword evidence="2" id="KW-0472">Membrane</keyword>
<evidence type="ECO:0000313" key="3">
    <source>
        <dbReference type="EMBL" id="ATL27793.1"/>
    </source>
</evidence>
<dbReference type="KEGG" id="sfk:KY5_2775c"/>
<feature type="transmembrane region" description="Helical" evidence="2">
    <location>
        <begin position="81"/>
        <end position="105"/>
    </location>
</feature>
<evidence type="ECO:0000256" key="1">
    <source>
        <dbReference type="SAM" id="MobiDB-lite"/>
    </source>
</evidence>
<keyword evidence="2" id="KW-1133">Transmembrane helix</keyword>
<organism evidence="3 4">
    <name type="scientific">Streptomyces formicae</name>
    <dbReference type="NCBI Taxonomy" id="1616117"/>
    <lineage>
        <taxon>Bacteria</taxon>
        <taxon>Bacillati</taxon>
        <taxon>Actinomycetota</taxon>
        <taxon>Actinomycetes</taxon>
        <taxon>Kitasatosporales</taxon>
        <taxon>Streptomycetaceae</taxon>
        <taxon>Streptomyces</taxon>
    </lineage>
</organism>
<reference evidence="3 4" key="1">
    <citation type="submission" date="2017-08" db="EMBL/GenBank/DDBJ databases">
        <title>Complete Genome Sequence of Streptomyces formicae KY5, the formicamycin producer.</title>
        <authorList>
            <person name="Holmes N.A."/>
            <person name="Devine R."/>
            <person name="Qin Z."/>
            <person name="Seipke R.F."/>
            <person name="Wilkinson B."/>
            <person name="Hutchings M.I."/>
        </authorList>
    </citation>
    <scope>NUCLEOTIDE SEQUENCE [LARGE SCALE GENOMIC DNA]</scope>
    <source>
        <strain evidence="3 4">KY5</strain>
    </source>
</reference>
<proteinExistence type="predicted"/>
<protein>
    <submittedName>
        <fullName evidence="3">Putative membrane protein</fullName>
    </submittedName>
</protein>
<dbReference type="AlphaFoldDB" id="A0A291Q8J6"/>
<keyword evidence="2" id="KW-0812">Transmembrane</keyword>
<keyword evidence="4" id="KW-1185">Reference proteome</keyword>
<name>A0A291Q8J6_9ACTN</name>
<evidence type="ECO:0000313" key="4">
    <source>
        <dbReference type="Proteomes" id="UP000221011"/>
    </source>
</evidence>
<evidence type="ECO:0000256" key="2">
    <source>
        <dbReference type="SAM" id="Phobius"/>
    </source>
</evidence>
<gene>
    <name evidence="3" type="ORF">KY5_2775c</name>
</gene>